<dbReference type="SUPFAM" id="SSF46785">
    <property type="entry name" value="Winged helix' DNA-binding domain"/>
    <property type="match status" value="1"/>
</dbReference>
<geneLocation type="plasmid" evidence="5 6">
    <name>pBN3</name>
</geneLocation>
<dbReference type="SUPFAM" id="SSF48008">
    <property type="entry name" value="GntR ligand-binding domain-like"/>
    <property type="match status" value="1"/>
</dbReference>
<dbReference type="AlphaFoldDB" id="A0A248W067"/>
<evidence type="ECO:0000313" key="5">
    <source>
        <dbReference type="EMBL" id="ASW04142.1"/>
    </source>
</evidence>
<dbReference type="InterPro" id="IPR036390">
    <property type="entry name" value="WH_DNA-bd_sf"/>
</dbReference>
<keyword evidence="3" id="KW-0804">Transcription</keyword>
<dbReference type="KEGG" id="parb:CJU94_38930"/>
<dbReference type="PANTHER" id="PTHR43537:SF45">
    <property type="entry name" value="GNTR FAMILY REGULATORY PROTEIN"/>
    <property type="match status" value="1"/>
</dbReference>
<keyword evidence="6" id="KW-1185">Reference proteome</keyword>
<organism evidence="5 6">
    <name type="scientific">Paraburkholderia aromaticivorans</name>
    <dbReference type="NCBI Taxonomy" id="2026199"/>
    <lineage>
        <taxon>Bacteria</taxon>
        <taxon>Pseudomonadati</taxon>
        <taxon>Pseudomonadota</taxon>
        <taxon>Betaproteobacteria</taxon>
        <taxon>Burkholderiales</taxon>
        <taxon>Burkholderiaceae</taxon>
        <taxon>Paraburkholderia</taxon>
    </lineage>
</organism>
<dbReference type="GO" id="GO:0003700">
    <property type="term" value="F:DNA-binding transcription factor activity"/>
    <property type="evidence" value="ECO:0007669"/>
    <property type="project" value="InterPro"/>
</dbReference>
<evidence type="ECO:0000256" key="3">
    <source>
        <dbReference type="ARBA" id="ARBA00023163"/>
    </source>
</evidence>
<dbReference type="InterPro" id="IPR008920">
    <property type="entry name" value="TF_FadR/GntR_C"/>
</dbReference>
<keyword evidence="5" id="KW-0614">Plasmid</keyword>
<dbReference type="RefSeq" id="WP_095423835.1">
    <property type="nucleotide sequence ID" value="NZ_CP022993.1"/>
</dbReference>
<dbReference type="SMART" id="SM00345">
    <property type="entry name" value="HTH_GNTR"/>
    <property type="match status" value="1"/>
</dbReference>
<evidence type="ECO:0000256" key="2">
    <source>
        <dbReference type="ARBA" id="ARBA00023125"/>
    </source>
</evidence>
<dbReference type="PANTHER" id="PTHR43537">
    <property type="entry name" value="TRANSCRIPTIONAL REGULATOR, GNTR FAMILY"/>
    <property type="match status" value="1"/>
</dbReference>
<evidence type="ECO:0000259" key="4">
    <source>
        <dbReference type="PROSITE" id="PS50949"/>
    </source>
</evidence>
<feature type="domain" description="HTH gntR-type" evidence="4">
    <location>
        <begin position="11"/>
        <end position="78"/>
    </location>
</feature>
<gene>
    <name evidence="5" type="ORF">CJU94_38930</name>
</gene>
<dbReference type="InterPro" id="IPR036388">
    <property type="entry name" value="WH-like_DNA-bd_sf"/>
</dbReference>
<dbReference type="Gene3D" id="1.10.10.10">
    <property type="entry name" value="Winged helix-like DNA-binding domain superfamily/Winged helix DNA-binding domain"/>
    <property type="match status" value="1"/>
</dbReference>
<evidence type="ECO:0000313" key="6">
    <source>
        <dbReference type="Proteomes" id="UP000215158"/>
    </source>
</evidence>
<sequence>MKSTTQAPVGETAVQRSYDAIMAMVHSFQLRPGERLNESSLSRELGVSRTPLREAMNRLVSENVLDFVPTKGFFRKVIKPREIYELYELRLALESAGARIAVVKSSDEDIDRVGAVLRQFTGIESQPFEIPRVVPYDELFHETIMSLSGNSEMLNALRSVNIRIRALRYLGVGASRFAAGQKEHRQIYSALKRRDADAVVELLTTHIGPRLEEVERNVRELYGRIYVG</sequence>
<proteinExistence type="predicted"/>
<accession>A0A248W067</accession>
<protein>
    <recommendedName>
        <fullName evidence="4">HTH gntR-type domain-containing protein</fullName>
    </recommendedName>
</protein>
<keyword evidence="1" id="KW-0805">Transcription regulation</keyword>
<dbReference type="InterPro" id="IPR000524">
    <property type="entry name" value="Tscrpt_reg_HTH_GntR"/>
</dbReference>
<dbReference type="Pfam" id="PF00392">
    <property type="entry name" value="GntR"/>
    <property type="match status" value="1"/>
</dbReference>
<name>A0A248W067_9BURK</name>
<dbReference type="PROSITE" id="PS50949">
    <property type="entry name" value="HTH_GNTR"/>
    <property type="match status" value="1"/>
</dbReference>
<dbReference type="SMART" id="SM00895">
    <property type="entry name" value="FCD"/>
    <property type="match status" value="1"/>
</dbReference>
<dbReference type="Proteomes" id="UP000215158">
    <property type="component" value="Plasmid pBN3"/>
</dbReference>
<dbReference type="Gene3D" id="1.20.120.530">
    <property type="entry name" value="GntR ligand-binding domain-like"/>
    <property type="match status" value="1"/>
</dbReference>
<evidence type="ECO:0000256" key="1">
    <source>
        <dbReference type="ARBA" id="ARBA00023015"/>
    </source>
</evidence>
<keyword evidence="2" id="KW-0238">DNA-binding</keyword>
<dbReference type="Pfam" id="PF07729">
    <property type="entry name" value="FCD"/>
    <property type="match status" value="1"/>
</dbReference>
<dbReference type="CDD" id="cd07377">
    <property type="entry name" value="WHTH_GntR"/>
    <property type="match status" value="1"/>
</dbReference>
<dbReference type="InterPro" id="IPR011711">
    <property type="entry name" value="GntR_C"/>
</dbReference>
<dbReference type="GO" id="GO:0003677">
    <property type="term" value="F:DNA binding"/>
    <property type="evidence" value="ECO:0007669"/>
    <property type="project" value="UniProtKB-KW"/>
</dbReference>
<dbReference type="EMBL" id="CP022993">
    <property type="protein sequence ID" value="ASW04142.1"/>
    <property type="molecule type" value="Genomic_DNA"/>
</dbReference>
<reference evidence="5 6" key="1">
    <citation type="submission" date="2017-08" db="EMBL/GenBank/DDBJ databases">
        <title>Identification and genetic characteristics of simultaneous BTEX- and naphthalene-degrading Paraburkholderia sp. BN5 isolated from petroleum-contaminated soil.</title>
        <authorList>
            <person name="Lee Y."/>
            <person name="Jeon C.O."/>
        </authorList>
    </citation>
    <scope>NUCLEOTIDE SEQUENCE [LARGE SCALE GENOMIC DNA]</scope>
    <source>
        <strain evidence="5 6">BN5</strain>
        <plasmid evidence="5 6">pBN3</plasmid>
    </source>
</reference>